<dbReference type="SMART" id="SM00708">
    <property type="entry name" value="PhBP"/>
    <property type="match status" value="1"/>
</dbReference>
<dbReference type="VEuPathDB" id="VectorBase:MDOA013142"/>
<protein>
    <submittedName>
        <fullName evidence="4">Uncharacterized protein LOC131804614</fullName>
    </submittedName>
</protein>
<dbReference type="EnsemblMetazoa" id="MDOA013142-RA">
    <property type="protein sequence ID" value="MDOA013142-PA"/>
    <property type="gene ID" value="MDOA013142"/>
</dbReference>
<organism evidence="2">
    <name type="scientific">Musca domestica</name>
    <name type="common">House fly</name>
    <dbReference type="NCBI Taxonomy" id="7370"/>
    <lineage>
        <taxon>Eukaryota</taxon>
        <taxon>Metazoa</taxon>
        <taxon>Ecdysozoa</taxon>
        <taxon>Arthropoda</taxon>
        <taxon>Hexapoda</taxon>
        <taxon>Insecta</taxon>
        <taxon>Pterygota</taxon>
        <taxon>Neoptera</taxon>
        <taxon>Endopterygota</taxon>
        <taxon>Diptera</taxon>
        <taxon>Brachycera</taxon>
        <taxon>Muscomorpha</taxon>
        <taxon>Muscoidea</taxon>
        <taxon>Muscidae</taxon>
        <taxon>Musca</taxon>
    </lineage>
</organism>
<proteinExistence type="predicted"/>
<reference evidence="4" key="2">
    <citation type="submission" date="2025-05" db="UniProtKB">
        <authorList>
            <consortium name="RefSeq"/>
        </authorList>
    </citation>
    <scope>IDENTIFICATION</scope>
    <source>
        <strain evidence="4">Aabys</strain>
        <tissue evidence="4">Whole body</tissue>
    </source>
</reference>
<dbReference type="KEGG" id="mde:101896730"/>
<dbReference type="AlphaFoldDB" id="A0A1I8NA51"/>
<dbReference type="Proteomes" id="UP001652621">
    <property type="component" value="Unplaced"/>
</dbReference>
<feature type="chain" id="PRO_5044561434" evidence="1">
    <location>
        <begin position="20"/>
        <end position="154"/>
    </location>
</feature>
<keyword evidence="3" id="KW-1185">Reference proteome</keyword>
<accession>A0A1I8NA51</accession>
<dbReference type="RefSeq" id="XP_058983639.1">
    <property type="nucleotide sequence ID" value="XM_059127656.1"/>
</dbReference>
<evidence type="ECO:0000313" key="3">
    <source>
        <dbReference type="Proteomes" id="UP001652621"/>
    </source>
</evidence>
<keyword evidence="1" id="KW-0732">Signal</keyword>
<dbReference type="Pfam" id="PF01395">
    <property type="entry name" value="PBP_GOBP"/>
    <property type="match status" value="1"/>
</dbReference>
<evidence type="ECO:0000313" key="4">
    <source>
        <dbReference type="RefSeq" id="XP_058983639.1"/>
    </source>
</evidence>
<dbReference type="OrthoDB" id="7954178at2759"/>
<dbReference type="CDD" id="cd23992">
    <property type="entry name" value="PBP_GOBP"/>
    <property type="match status" value="1"/>
</dbReference>
<dbReference type="InterPro" id="IPR036728">
    <property type="entry name" value="PBP_GOBP_sf"/>
</dbReference>
<dbReference type="Gene3D" id="1.10.238.20">
    <property type="entry name" value="Pheromone/general odorant binding protein domain"/>
    <property type="match status" value="1"/>
</dbReference>
<reference evidence="2" key="1">
    <citation type="submission" date="2020-05" db="UniProtKB">
        <authorList>
            <consortium name="EnsemblMetazoa"/>
        </authorList>
    </citation>
    <scope>IDENTIFICATION</scope>
    <source>
        <strain evidence="2">Aabys</strain>
    </source>
</reference>
<dbReference type="InterPro" id="IPR006170">
    <property type="entry name" value="PBP/GOBP"/>
</dbReference>
<evidence type="ECO:0000313" key="2">
    <source>
        <dbReference type="EnsemblMetazoa" id="MDOA013142-PA"/>
    </source>
</evidence>
<evidence type="ECO:0000256" key="1">
    <source>
        <dbReference type="SAM" id="SignalP"/>
    </source>
</evidence>
<dbReference type="SUPFAM" id="SSF47565">
    <property type="entry name" value="Insect pheromone/odorant-binding proteins"/>
    <property type="match status" value="1"/>
</dbReference>
<dbReference type="VEuPathDB" id="VectorBase:MDOMA2_020380"/>
<dbReference type="RefSeq" id="XP_005192090.2">
    <property type="nucleotide sequence ID" value="XM_005192033.3"/>
</dbReference>
<gene>
    <name evidence="2" type="primary">101896730</name>
    <name evidence="4" type="synonym">LOC131804614</name>
</gene>
<name>A0A1I8NA51_MUSDO</name>
<dbReference type="GO" id="GO:0005549">
    <property type="term" value="F:odorant binding"/>
    <property type="evidence" value="ECO:0007669"/>
    <property type="project" value="InterPro"/>
</dbReference>
<sequence length="154" mass="17752">MFKLILLSFVCLHLMQVYAGQNDWYPTNAYSILQQCKEEHKLPEAVIDDIDHGRIEDSPTFRQLVLCASKGFNVYTSENGYNADRLAYALYRIGMNRTCRRQLVGQCVTKYKDIKPEDEMVFHIIKCILEKEVSPEVVEKDGPPSEWKGCDINA</sequence>
<feature type="signal peptide" evidence="1">
    <location>
        <begin position="1"/>
        <end position="19"/>
    </location>
</feature>